<dbReference type="AlphaFoldDB" id="A0AAV1SGA8"/>
<reference evidence="8 9" key="1">
    <citation type="submission" date="2024-01" db="EMBL/GenBank/DDBJ databases">
        <authorList>
            <person name="Waweru B."/>
        </authorList>
    </citation>
    <scope>NUCLEOTIDE SEQUENCE [LARGE SCALE GENOMIC DNA]</scope>
</reference>
<evidence type="ECO:0000313" key="8">
    <source>
        <dbReference type="EMBL" id="CAK7350100.1"/>
    </source>
</evidence>
<sequence>MNGYTLKKRIVETRNNKGNPSSTEICTPKNTTTNPAISVTNRSASKKKKHHHDIFLEAEPPGRHRGVGRFFESSSRTAGPTEWDQVSTTRVRGNSGGGGGGNKIGTLARVNSEVSYVGPTNSRPLDGNEKKKTPVNSNKKLKQCGSGGKRDGGGGKGVVVEFSKDLVKRCGELLGNLMKHQYGWVFNEPVDAKKLKLHDYYKIIKHPMDLGTVKNRLSKNWYKSPKEFAEDVRLTFNNAMKYNEKGQDVHAMADTLLKIFEENWAKVKGQTNVDKRGQMGHDVTVPTPALKRAPGPRASSPACGSASKRAPGPRTSPPACGPAFASGRAPSPAAFQDTVPLETRTLDRTDSLTELVHSKMKAAKTAADQGRTSVSKKPKKNDTDKGEMTYEEKQKLSGNLQSLPSEKLESVVQIIRKRNPGLFQQEDEIEVDIDSFDNETLWELHRYVTDYQKSMSKNDREAEVALQGREEAGHYMHRTNLTSATAEAPKELGSAQMTISASSPIKEHRQGRSMSRSSSSSSSGSGSRSSSSGSDSDSSSGSGSDAGQ</sequence>
<dbReference type="InterPro" id="IPR001487">
    <property type="entry name" value="Bromodomain"/>
</dbReference>
<evidence type="ECO:0000313" key="9">
    <source>
        <dbReference type="Proteomes" id="UP001314170"/>
    </source>
</evidence>
<feature type="compositionally biased region" description="Polar residues" evidence="5">
    <location>
        <begin position="72"/>
        <end position="92"/>
    </location>
</feature>
<dbReference type="Proteomes" id="UP001314170">
    <property type="component" value="Unassembled WGS sequence"/>
</dbReference>
<protein>
    <recommendedName>
        <fullName evidence="10">Transcription factor GTE4-like</fullName>
    </recommendedName>
</protein>
<dbReference type="InterPro" id="IPR036427">
    <property type="entry name" value="Bromodomain-like_sf"/>
</dbReference>
<dbReference type="SUPFAM" id="SSF47370">
    <property type="entry name" value="Bromodomain"/>
    <property type="match status" value="1"/>
</dbReference>
<feature type="region of interest" description="Disordered" evidence="5">
    <location>
        <begin position="482"/>
        <end position="548"/>
    </location>
</feature>
<dbReference type="PRINTS" id="PR00503">
    <property type="entry name" value="BROMODOMAIN"/>
</dbReference>
<keyword evidence="3" id="KW-0804">Transcription</keyword>
<feature type="compositionally biased region" description="Low complexity" evidence="5">
    <location>
        <begin position="512"/>
        <end position="548"/>
    </location>
</feature>
<feature type="domain" description="Bromo" evidence="6">
    <location>
        <begin position="178"/>
        <end position="250"/>
    </location>
</feature>
<feature type="compositionally biased region" description="Polar residues" evidence="5">
    <location>
        <begin position="112"/>
        <end position="123"/>
    </location>
</feature>
<evidence type="ECO:0000259" key="6">
    <source>
        <dbReference type="PROSITE" id="PS50014"/>
    </source>
</evidence>
<evidence type="ECO:0000256" key="4">
    <source>
        <dbReference type="PROSITE-ProRule" id="PRU00035"/>
    </source>
</evidence>
<dbReference type="InterPro" id="IPR027353">
    <property type="entry name" value="NET_dom"/>
</dbReference>
<evidence type="ECO:0000256" key="1">
    <source>
        <dbReference type="ARBA" id="ARBA00023015"/>
    </source>
</evidence>
<dbReference type="SMART" id="SM00297">
    <property type="entry name" value="BROMO"/>
    <property type="match status" value="1"/>
</dbReference>
<dbReference type="PANTHER" id="PTHR45926">
    <property type="entry name" value="OSJNBA0053K19.4 PROTEIN"/>
    <property type="match status" value="1"/>
</dbReference>
<feature type="compositionally biased region" description="Gly residues" evidence="5">
    <location>
        <begin position="94"/>
        <end position="103"/>
    </location>
</feature>
<dbReference type="Pfam" id="PF17035">
    <property type="entry name" value="BET"/>
    <property type="match status" value="1"/>
</dbReference>
<feature type="region of interest" description="Disordered" evidence="5">
    <location>
        <begin position="72"/>
        <end position="155"/>
    </location>
</feature>
<keyword evidence="9" id="KW-1185">Reference proteome</keyword>
<accession>A0AAV1SGA8</accession>
<evidence type="ECO:0000256" key="5">
    <source>
        <dbReference type="SAM" id="MobiDB-lite"/>
    </source>
</evidence>
<organism evidence="8 9">
    <name type="scientific">Dovyalis caffra</name>
    <dbReference type="NCBI Taxonomy" id="77055"/>
    <lineage>
        <taxon>Eukaryota</taxon>
        <taxon>Viridiplantae</taxon>
        <taxon>Streptophyta</taxon>
        <taxon>Embryophyta</taxon>
        <taxon>Tracheophyta</taxon>
        <taxon>Spermatophyta</taxon>
        <taxon>Magnoliopsida</taxon>
        <taxon>eudicotyledons</taxon>
        <taxon>Gunneridae</taxon>
        <taxon>Pentapetalae</taxon>
        <taxon>rosids</taxon>
        <taxon>fabids</taxon>
        <taxon>Malpighiales</taxon>
        <taxon>Salicaceae</taxon>
        <taxon>Flacourtieae</taxon>
        <taxon>Dovyalis</taxon>
    </lineage>
</organism>
<name>A0AAV1SGA8_9ROSI</name>
<evidence type="ECO:0000256" key="3">
    <source>
        <dbReference type="ARBA" id="ARBA00023163"/>
    </source>
</evidence>
<feature type="region of interest" description="Disordered" evidence="5">
    <location>
        <begin position="271"/>
        <end position="335"/>
    </location>
</feature>
<comment type="caution">
    <text evidence="8">The sequence shown here is derived from an EMBL/GenBank/DDBJ whole genome shotgun (WGS) entry which is preliminary data.</text>
</comment>
<feature type="region of interest" description="Disordered" evidence="5">
    <location>
        <begin position="362"/>
        <end position="390"/>
    </location>
</feature>
<dbReference type="Gene3D" id="1.20.1270.220">
    <property type="match status" value="1"/>
</dbReference>
<keyword evidence="2 4" id="KW-0103">Bromodomain</keyword>
<dbReference type="PROSITE" id="PS50014">
    <property type="entry name" value="BROMODOMAIN_2"/>
    <property type="match status" value="1"/>
</dbReference>
<feature type="region of interest" description="Disordered" evidence="5">
    <location>
        <begin position="12"/>
        <end position="50"/>
    </location>
</feature>
<dbReference type="Gene3D" id="1.20.920.10">
    <property type="entry name" value="Bromodomain-like"/>
    <property type="match status" value="1"/>
</dbReference>
<evidence type="ECO:0000259" key="7">
    <source>
        <dbReference type="PROSITE" id="PS51525"/>
    </source>
</evidence>
<proteinExistence type="predicted"/>
<dbReference type="EMBL" id="CAWUPB010001184">
    <property type="protein sequence ID" value="CAK7350100.1"/>
    <property type="molecule type" value="Genomic_DNA"/>
</dbReference>
<dbReference type="PROSITE" id="PS51525">
    <property type="entry name" value="NET"/>
    <property type="match status" value="1"/>
</dbReference>
<gene>
    <name evidence="8" type="ORF">DCAF_LOCUS22826</name>
</gene>
<evidence type="ECO:0008006" key="10">
    <source>
        <dbReference type="Google" id="ProtNLM"/>
    </source>
</evidence>
<feature type="compositionally biased region" description="Basic and acidic residues" evidence="5">
    <location>
        <begin position="380"/>
        <end position="390"/>
    </location>
</feature>
<dbReference type="Pfam" id="PF00439">
    <property type="entry name" value="Bromodomain"/>
    <property type="match status" value="1"/>
</dbReference>
<evidence type="ECO:0000256" key="2">
    <source>
        <dbReference type="ARBA" id="ARBA00023117"/>
    </source>
</evidence>
<dbReference type="InterPro" id="IPR038336">
    <property type="entry name" value="NET_sf"/>
</dbReference>
<dbReference type="InterPro" id="IPR037377">
    <property type="entry name" value="GTE_bromo"/>
</dbReference>
<feature type="domain" description="NET" evidence="7">
    <location>
        <begin position="378"/>
        <end position="459"/>
    </location>
</feature>
<dbReference type="CDD" id="cd05506">
    <property type="entry name" value="Bromo_plant1"/>
    <property type="match status" value="1"/>
</dbReference>
<feature type="compositionally biased region" description="Polar residues" evidence="5">
    <location>
        <begin position="16"/>
        <end position="43"/>
    </location>
</feature>
<keyword evidence="1" id="KW-0805">Transcription regulation</keyword>